<accession>A0A2P2NWJ8</accession>
<dbReference type="EMBL" id="GGEC01066424">
    <property type="protein sequence ID" value="MBX46908.1"/>
    <property type="molecule type" value="Transcribed_RNA"/>
</dbReference>
<proteinExistence type="predicted"/>
<organism evidence="1">
    <name type="scientific">Rhizophora mucronata</name>
    <name type="common">Asiatic mangrove</name>
    <dbReference type="NCBI Taxonomy" id="61149"/>
    <lineage>
        <taxon>Eukaryota</taxon>
        <taxon>Viridiplantae</taxon>
        <taxon>Streptophyta</taxon>
        <taxon>Embryophyta</taxon>
        <taxon>Tracheophyta</taxon>
        <taxon>Spermatophyta</taxon>
        <taxon>Magnoliopsida</taxon>
        <taxon>eudicotyledons</taxon>
        <taxon>Gunneridae</taxon>
        <taxon>Pentapetalae</taxon>
        <taxon>rosids</taxon>
        <taxon>fabids</taxon>
        <taxon>Malpighiales</taxon>
        <taxon>Rhizophoraceae</taxon>
        <taxon>Rhizophora</taxon>
    </lineage>
</organism>
<reference evidence="1" key="1">
    <citation type="submission" date="2018-02" db="EMBL/GenBank/DDBJ databases">
        <title>Rhizophora mucronata_Transcriptome.</title>
        <authorList>
            <person name="Meera S.P."/>
            <person name="Sreeshan A."/>
            <person name="Augustine A."/>
        </authorList>
    </citation>
    <scope>NUCLEOTIDE SEQUENCE</scope>
    <source>
        <tissue evidence="1">Leaf</tissue>
    </source>
</reference>
<sequence length="27" mass="2968">MTARSCSTVHEMGCCCDDFCLGASRKR</sequence>
<name>A0A2P2NWJ8_RHIMU</name>
<dbReference type="AlphaFoldDB" id="A0A2P2NWJ8"/>
<evidence type="ECO:0000313" key="1">
    <source>
        <dbReference type="EMBL" id="MBX46908.1"/>
    </source>
</evidence>
<protein>
    <submittedName>
        <fullName evidence="1">Uncharacterized protein</fullName>
    </submittedName>
</protein>